<dbReference type="Proteomes" id="UP000629420">
    <property type="component" value="Chromosome"/>
</dbReference>
<dbReference type="EMBL" id="CP068439">
    <property type="protein sequence ID" value="QQX75252.1"/>
    <property type="molecule type" value="Genomic_DNA"/>
</dbReference>
<dbReference type="RefSeq" id="WP_202335090.1">
    <property type="nucleotide sequence ID" value="NZ_CP068439.1"/>
</dbReference>
<evidence type="ECO:0000256" key="2">
    <source>
        <dbReference type="ARBA" id="ARBA00022963"/>
    </source>
</evidence>
<dbReference type="Gene3D" id="3.40.50.1820">
    <property type="entry name" value="alpha/beta hydrolase"/>
    <property type="match status" value="1"/>
</dbReference>
<dbReference type="Pfam" id="PF03403">
    <property type="entry name" value="PAF-AH_p_II"/>
    <property type="match status" value="2"/>
</dbReference>
<keyword evidence="3" id="KW-0443">Lipid metabolism</keyword>
<dbReference type="PANTHER" id="PTHR10272">
    <property type="entry name" value="PLATELET-ACTIVATING FACTOR ACETYLHYDROLASE"/>
    <property type="match status" value="1"/>
</dbReference>
<organism evidence="4 5">
    <name type="scientific">Aequorivita iocasae</name>
    <dbReference type="NCBI Taxonomy" id="2803865"/>
    <lineage>
        <taxon>Bacteria</taxon>
        <taxon>Pseudomonadati</taxon>
        <taxon>Bacteroidota</taxon>
        <taxon>Flavobacteriia</taxon>
        <taxon>Flavobacteriales</taxon>
        <taxon>Flavobacteriaceae</taxon>
        <taxon>Aequorivita</taxon>
    </lineage>
</organism>
<evidence type="ECO:0000256" key="3">
    <source>
        <dbReference type="ARBA" id="ARBA00023098"/>
    </source>
</evidence>
<accession>A0ABX7DNE2</accession>
<evidence type="ECO:0000313" key="4">
    <source>
        <dbReference type="EMBL" id="QQX75252.1"/>
    </source>
</evidence>
<name>A0ABX7DNE2_9FLAO</name>
<dbReference type="InterPro" id="IPR029058">
    <property type="entry name" value="AB_hydrolase_fold"/>
</dbReference>
<gene>
    <name evidence="4" type="ORF">JK629_07735</name>
</gene>
<reference evidence="4 5" key="1">
    <citation type="submission" date="2021-01" db="EMBL/GenBank/DDBJ databases">
        <title>Aequorivita sp. strain KX20305, a bacterium isolated from the sediment collected at a cold seep field in South China Sea.</title>
        <authorList>
            <person name="Zhang H."/>
            <person name="Li C."/>
        </authorList>
    </citation>
    <scope>NUCLEOTIDE SEQUENCE [LARGE SCALE GENOMIC DNA]</scope>
    <source>
        <strain evidence="4 5">KX20305</strain>
    </source>
</reference>
<sequence length="397" mass="44518">MKQFILLILFLTNIVFALPTSFAQSSRKILPSHSGKYSVGVQHFELQDPLRQDLLDSSKRHRIPISIYYPTAENLKNKKAYIAHPELLKQMIAQAYNHQDSTSLLAMAAYTSQTIPNAAIAKTSKYPLLLFSHGLGVSQNNYLLFFEEWASKGYIVIAIEHPYGGFTIFEDGQLSSSRQDPQLASQDKGTLLKILKQWAMDISLVLDMVTTNTSKPGKAFAAYIRTQYIAAIGHSLGGNAAVLASLKDTRIKAAINMDGGTFDDKTNFTYKAPILTLRSQPVYTDEELISRGRNRTDWNRMGQEIDEAFAAEMSHATLGYELKIAGAAHMTFSDAPFVLPDMITRFGGKIIEAERGFRLINEVIHIFLENVWSQQNISFTQLVSAYSEVSLKIYRNR</sequence>
<dbReference type="PANTHER" id="PTHR10272:SF14">
    <property type="entry name" value="PAF ACETYLHYDROLASE FAMILY PROTEIN"/>
    <property type="match status" value="1"/>
</dbReference>
<keyword evidence="1" id="KW-0378">Hydrolase</keyword>
<protein>
    <recommendedName>
        <fullName evidence="6">Alpha/beta hydrolase</fullName>
    </recommendedName>
</protein>
<keyword evidence="5" id="KW-1185">Reference proteome</keyword>
<evidence type="ECO:0000256" key="1">
    <source>
        <dbReference type="ARBA" id="ARBA00022801"/>
    </source>
</evidence>
<evidence type="ECO:0000313" key="5">
    <source>
        <dbReference type="Proteomes" id="UP000629420"/>
    </source>
</evidence>
<evidence type="ECO:0008006" key="6">
    <source>
        <dbReference type="Google" id="ProtNLM"/>
    </source>
</evidence>
<proteinExistence type="predicted"/>
<keyword evidence="2" id="KW-0442">Lipid degradation</keyword>
<dbReference type="SUPFAM" id="SSF53474">
    <property type="entry name" value="alpha/beta-Hydrolases"/>
    <property type="match status" value="1"/>
</dbReference>